<dbReference type="InterPro" id="IPR003141">
    <property type="entry name" value="Pol/His_phosphatase_N"/>
</dbReference>
<dbReference type="CDD" id="cd07438">
    <property type="entry name" value="PHP_HisPPase_AMP"/>
    <property type="match status" value="1"/>
</dbReference>
<dbReference type="EMBL" id="CP013067">
    <property type="protein sequence ID" value="ALP41401.1"/>
    <property type="molecule type" value="Genomic_DNA"/>
</dbReference>
<dbReference type="SMART" id="SM00481">
    <property type="entry name" value="POLIIIAc"/>
    <property type="match status" value="1"/>
</dbReference>
<dbReference type="Proteomes" id="UP000058114">
    <property type="component" value="Chromosome"/>
</dbReference>
<evidence type="ECO:0000313" key="2">
    <source>
        <dbReference type="EMBL" id="ALP41401.1"/>
    </source>
</evidence>
<protein>
    <submittedName>
        <fullName evidence="2">PHP family metal-dependent phosphoesterase</fullName>
    </submittedName>
</protein>
<sequence length="299" mass="32303">MEHPIPLLRFDLHSHSTASDGHLSPSELVRRAAEKGVGVLAITDHDTLAGLDEAAATLAAEALPLRLVSGVEISSGWESHEIHVVGIGVDVKNDGLLTFLADQGRRRRERAEEMGRRLEKCGIPGAFEGALALAGDAEVTRAHFARYLVSVGVADSMQKVFKKYLSRGNKGYVPAQWPEMAAAIAIIQQAGGRAVLAHPSRYDLSTKWLKRLLVAFKAAGGDAMEACLPQQSPTERANLGQWAEEHGLLISVGSDFHFPQPWLELGRGLWLPKHGRPLWQAHPELFGLTAADVTADASA</sequence>
<reference evidence="3" key="1">
    <citation type="submission" date="2015-10" db="EMBL/GenBank/DDBJ databases">
        <title>Complete Genome Sequence of Aeromonas schubertii strain WL1483.</title>
        <authorList>
            <person name="Liu L."/>
        </authorList>
    </citation>
    <scope>NUCLEOTIDE SEQUENCE [LARGE SCALE GENOMIC DNA]</scope>
    <source>
        <strain evidence="3">WL1483</strain>
    </source>
</reference>
<dbReference type="NCBIfam" id="NF047791">
    <property type="entry name" value="RNaseRnm"/>
    <property type="match status" value="1"/>
</dbReference>
<dbReference type="Gene3D" id="3.20.20.140">
    <property type="entry name" value="Metal-dependent hydrolases"/>
    <property type="match status" value="1"/>
</dbReference>
<name>A0A0S2SI94_9GAMM</name>
<organism evidence="2 3">
    <name type="scientific">Aeromonas schubertii</name>
    <dbReference type="NCBI Taxonomy" id="652"/>
    <lineage>
        <taxon>Bacteria</taxon>
        <taxon>Pseudomonadati</taxon>
        <taxon>Pseudomonadota</taxon>
        <taxon>Gammaproteobacteria</taxon>
        <taxon>Aeromonadales</taxon>
        <taxon>Aeromonadaceae</taxon>
        <taxon>Aeromonas</taxon>
    </lineage>
</organism>
<reference evidence="2 3" key="2">
    <citation type="journal article" date="2016" name="Genome Announc.">
        <title>Complete Genome Sequence of the Highly Virulent Aeromonas schubertii Strain WL1483, Isolated from Diseased Snakehead Fish (Channa argus) in China.</title>
        <authorList>
            <person name="Liu L."/>
            <person name="Li N."/>
            <person name="Zhang D."/>
            <person name="Fu X."/>
            <person name="Shi C."/>
            <person name="Lin Q."/>
            <person name="Hao G."/>
        </authorList>
    </citation>
    <scope>NUCLEOTIDE SEQUENCE [LARGE SCALE GENOMIC DNA]</scope>
    <source>
        <strain evidence="2 3">WL1483</strain>
    </source>
</reference>
<dbReference type="AlphaFoldDB" id="A0A0S2SI94"/>
<evidence type="ECO:0000313" key="3">
    <source>
        <dbReference type="Proteomes" id="UP000058114"/>
    </source>
</evidence>
<gene>
    <name evidence="2" type="primary">trpH</name>
    <name evidence="2" type="ORF">WL1483_1982</name>
</gene>
<dbReference type="SUPFAM" id="SSF89550">
    <property type="entry name" value="PHP domain-like"/>
    <property type="match status" value="1"/>
</dbReference>
<evidence type="ECO:0000259" key="1">
    <source>
        <dbReference type="SMART" id="SM00481"/>
    </source>
</evidence>
<dbReference type="PANTHER" id="PTHR42924:SF3">
    <property type="entry name" value="POLYMERASE_HISTIDINOL PHOSPHATASE N-TERMINAL DOMAIN-CONTAINING PROTEIN"/>
    <property type="match status" value="1"/>
</dbReference>
<proteinExistence type="predicted"/>
<dbReference type="GO" id="GO:0004534">
    <property type="term" value="F:5'-3' RNA exonuclease activity"/>
    <property type="evidence" value="ECO:0007669"/>
    <property type="project" value="TreeGrafter"/>
</dbReference>
<accession>A0A0S2SI94</accession>
<dbReference type="PATRIC" id="fig|652.5.peg.975"/>
<dbReference type="PANTHER" id="PTHR42924">
    <property type="entry name" value="EXONUCLEASE"/>
    <property type="match status" value="1"/>
</dbReference>
<dbReference type="GO" id="GO:0035312">
    <property type="term" value="F:5'-3' DNA exonuclease activity"/>
    <property type="evidence" value="ECO:0007669"/>
    <property type="project" value="TreeGrafter"/>
</dbReference>
<dbReference type="KEGG" id="asr:WL1483_1982"/>
<dbReference type="InterPro" id="IPR016195">
    <property type="entry name" value="Pol/histidinol_Pase-like"/>
</dbReference>
<dbReference type="Pfam" id="PF02811">
    <property type="entry name" value="PHP"/>
    <property type="match status" value="1"/>
</dbReference>
<dbReference type="Gene3D" id="1.10.150.650">
    <property type="match status" value="1"/>
</dbReference>
<dbReference type="InterPro" id="IPR052018">
    <property type="entry name" value="PHP_domain"/>
</dbReference>
<feature type="domain" description="Polymerase/histidinol phosphatase N-terminal" evidence="1">
    <location>
        <begin position="10"/>
        <end position="77"/>
    </location>
</feature>
<dbReference type="InterPro" id="IPR004013">
    <property type="entry name" value="PHP_dom"/>
</dbReference>